<evidence type="ECO:0000313" key="3">
    <source>
        <dbReference type="Proteomes" id="UP001244341"/>
    </source>
</evidence>
<accession>A0ABY8U516</accession>
<protein>
    <recommendedName>
        <fullName evidence="4">Cyclic nucleotide-binding domain-containing protein</fullName>
    </recommendedName>
</protein>
<evidence type="ECO:0000313" key="2">
    <source>
        <dbReference type="EMBL" id="WIA16450.1"/>
    </source>
</evidence>
<organism evidence="2 3">
    <name type="scientific">Tetradesmus obliquus</name>
    <name type="common">Green alga</name>
    <name type="synonym">Acutodesmus obliquus</name>
    <dbReference type="NCBI Taxonomy" id="3088"/>
    <lineage>
        <taxon>Eukaryota</taxon>
        <taxon>Viridiplantae</taxon>
        <taxon>Chlorophyta</taxon>
        <taxon>core chlorophytes</taxon>
        <taxon>Chlorophyceae</taxon>
        <taxon>CS clade</taxon>
        <taxon>Sphaeropleales</taxon>
        <taxon>Scenedesmaceae</taxon>
        <taxon>Tetradesmus</taxon>
    </lineage>
</organism>
<dbReference type="EMBL" id="CP126214">
    <property type="protein sequence ID" value="WIA16450.1"/>
    <property type="molecule type" value="Genomic_DNA"/>
</dbReference>
<sequence length="157" mass="15837">MARSILAPVDSLLLPPAADDAGLAGIGSMPSSGLPPAATGSAGWGGMPPPVTAAGAMQQQQQQQQQEEEEALTGSTKKGAASGDVADAVPLEQEDPAQVLQVAALSALALPLDGVAVGEAAVGLFLLRLGLLKMCTETDALAVADRQLVMAPLCWRE</sequence>
<evidence type="ECO:0000256" key="1">
    <source>
        <dbReference type="SAM" id="MobiDB-lite"/>
    </source>
</evidence>
<name>A0ABY8U516_TETOB</name>
<evidence type="ECO:0008006" key="4">
    <source>
        <dbReference type="Google" id="ProtNLM"/>
    </source>
</evidence>
<keyword evidence="3" id="KW-1185">Reference proteome</keyword>
<dbReference type="Proteomes" id="UP001244341">
    <property type="component" value="Chromosome 7b"/>
</dbReference>
<reference evidence="2 3" key="1">
    <citation type="submission" date="2023-05" db="EMBL/GenBank/DDBJ databases">
        <title>A 100% complete, gapless, phased diploid assembly of the Scenedesmus obliquus UTEX 3031 genome.</title>
        <authorList>
            <person name="Biondi T.C."/>
            <person name="Hanschen E.R."/>
            <person name="Kwon T."/>
            <person name="Eng W."/>
            <person name="Kruse C.P.S."/>
            <person name="Koehler S.I."/>
            <person name="Kunde Y."/>
            <person name="Gleasner C.D."/>
            <person name="You Mak K.T."/>
            <person name="Polle J."/>
            <person name="Hovde B.T."/>
            <person name="Starkenburg S.R."/>
        </authorList>
    </citation>
    <scope>NUCLEOTIDE SEQUENCE [LARGE SCALE GENOMIC DNA]</scope>
    <source>
        <strain evidence="2 3">DOE0152z</strain>
    </source>
</reference>
<proteinExistence type="predicted"/>
<gene>
    <name evidence="2" type="ORF">OEZ85_013135</name>
</gene>
<feature type="region of interest" description="Disordered" evidence="1">
    <location>
        <begin position="30"/>
        <end position="92"/>
    </location>
</feature>